<accession>A0A1M6VXH4</accession>
<dbReference type="EMBL" id="FRAP01000013">
    <property type="protein sequence ID" value="SHK86180.1"/>
    <property type="molecule type" value="Genomic_DNA"/>
</dbReference>
<keyword evidence="1" id="KW-0472">Membrane</keyword>
<gene>
    <name evidence="2" type="ORF">SAMN05443637_113113</name>
</gene>
<name>A0A1M6VXH4_PSETH</name>
<sequence length="127" mass="12771">MKMLQRRFARVAGVSSSADELAPLLGATPRWVVVAFGAVVVTGAFVVVFAGAFVVGATALAFGFAEVETFGLGATVVIGAAGAVMSAAGRGTVGVSRSWNDEIHAVTPAMTTTTTMLMPTSGASDFA</sequence>
<feature type="transmembrane region" description="Helical" evidence="1">
    <location>
        <begin position="31"/>
        <end position="64"/>
    </location>
</feature>
<proteinExistence type="predicted"/>
<feature type="transmembrane region" description="Helical" evidence="1">
    <location>
        <begin position="70"/>
        <end position="88"/>
    </location>
</feature>
<evidence type="ECO:0000256" key="1">
    <source>
        <dbReference type="SAM" id="Phobius"/>
    </source>
</evidence>
<keyword evidence="1" id="KW-1133">Transmembrane helix</keyword>
<evidence type="ECO:0000313" key="2">
    <source>
        <dbReference type="EMBL" id="SHK86180.1"/>
    </source>
</evidence>
<organism evidence="2 3">
    <name type="scientific">Pseudonocardia thermophila</name>
    <dbReference type="NCBI Taxonomy" id="1848"/>
    <lineage>
        <taxon>Bacteria</taxon>
        <taxon>Bacillati</taxon>
        <taxon>Actinomycetota</taxon>
        <taxon>Actinomycetes</taxon>
        <taxon>Pseudonocardiales</taxon>
        <taxon>Pseudonocardiaceae</taxon>
        <taxon>Pseudonocardia</taxon>
    </lineage>
</organism>
<keyword evidence="1" id="KW-0812">Transmembrane</keyword>
<evidence type="ECO:0000313" key="3">
    <source>
        <dbReference type="Proteomes" id="UP000184363"/>
    </source>
</evidence>
<dbReference type="Proteomes" id="UP000184363">
    <property type="component" value="Unassembled WGS sequence"/>
</dbReference>
<dbReference type="AlphaFoldDB" id="A0A1M6VXH4"/>
<dbReference type="STRING" id="1848.SAMN05443637_113113"/>
<keyword evidence="3" id="KW-1185">Reference proteome</keyword>
<reference evidence="2 3" key="1">
    <citation type="submission" date="2016-11" db="EMBL/GenBank/DDBJ databases">
        <authorList>
            <person name="Jaros S."/>
            <person name="Januszkiewicz K."/>
            <person name="Wedrychowicz H."/>
        </authorList>
    </citation>
    <scope>NUCLEOTIDE SEQUENCE [LARGE SCALE GENOMIC DNA]</scope>
    <source>
        <strain evidence="2 3">DSM 43832</strain>
    </source>
</reference>
<protein>
    <submittedName>
        <fullName evidence="2">Uncharacterized protein</fullName>
    </submittedName>
</protein>